<dbReference type="EMBL" id="JABBHF010000002">
    <property type="protein sequence ID" value="NMH86669.1"/>
    <property type="molecule type" value="Genomic_DNA"/>
</dbReference>
<comment type="caution">
    <text evidence="1">The sequence shown here is derived from an EMBL/GenBank/DDBJ whole genome shotgun (WGS) entry which is preliminary data.</text>
</comment>
<evidence type="ECO:0000313" key="2">
    <source>
        <dbReference type="Proteomes" id="UP000746690"/>
    </source>
</evidence>
<organism evidence="1 2">
    <name type="scientific">Flavivirga algicola</name>
    <dbReference type="NCBI Taxonomy" id="2729136"/>
    <lineage>
        <taxon>Bacteria</taxon>
        <taxon>Pseudomonadati</taxon>
        <taxon>Bacteroidota</taxon>
        <taxon>Flavobacteriia</taxon>
        <taxon>Flavobacteriales</taxon>
        <taxon>Flavobacteriaceae</taxon>
        <taxon>Flavivirga</taxon>
    </lineage>
</organism>
<evidence type="ECO:0000313" key="1">
    <source>
        <dbReference type="EMBL" id="NMH86669.1"/>
    </source>
</evidence>
<dbReference type="Proteomes" id="UP000746690">
    <property type="component" value="Unassembled WGS sequence"/>
</dbReference>
<sequence>MNSKNPILFLMVLLVLNCSNRDDDPISQPDPNAKITYDANVKNIIGGNCLQCHGNPTANGAPFSLTTYTQVKDRIDIILTRINSSSSPMPPTGQMPFGNRDIIQKWKNDGLLEN</sequence>
<accession>A0ABX1RSY2</accession>
<proteinExistence type="predicted"/>
<gene>
    <name evidence="1" type="ORF">HHX25_04080</name>
</gene>
<evidence type="ECO:0008006" key="3">
    <source>
        <dbReference type="Google" id="ProtNLM"/>
    </source>
</evidence>
<dbReference type="RefSeq" id="WP_169670410.1">
    <property type="nucleotide sequence ID" value="NZ_JABBHF010000002.1"/>
</dbReference>
<reference evidence="1 2" key="1">
    <citation type="submission" date="2020-04" db="EMBL/GenBank/DDBJ databases">
        <title>A Flavivirga sp. nov.</title>
        <authorList>
            <person name="Sun X."/>
        </authorList>
    </citation>
    <scope>NUCLEOTIDE SEQUENCE [LARGE SCALE GENOMIC DNA]</scope>
    <source>
        <strain evidence="1 2">Y03</strain>
    </source>
</reference>
<protein>
    <recommendedName>
        <fullName evidence="3">Cytochrome c domain-containing protein</fullName>
    </recommendedName>
</protein>
<name>A0ABX1RSY2_9FLAO</name>
<keyword evidence="2" id="KW-1185">Reference proteome</keyword>